<dbReference type="AlphaFoldDB" id="A0A917LRL4"/>
<reference evidence="2" key="2">
    <citation type="submission" date="2020-09" db="EMBL/GenBank/DDBJ databases">
        <authorList>
            <person name="Sun Q."/>
            <person name="Zhou Y."/>
        </authorList>
    </citation>
    <scope>NUCLEOTIDE SEQUENCE</scope>
    <source>
        <strain evidence="2">CGMCC 1.12751</strain>
    </source>
</reference>
<dbReference type="Pfam" id="PF01841">
    <property type="entry name" value="Transglut_core"/>
    <property type="match status" value="1"/>
</dbReference>
<dbReference type="EMBL" id="BMFQ01000003">
    <property type="protein sequence ID" value="GGG52951.1"/>
    <property type="molecule type" value="Genomic_DNA"/>
</dbReference>
<dbReference type="Gene3D" id="3.10.620.30">
    <property type="match status" value="1"/>
</dbReference>
<organism evidence="2 3">
    <name type="scientific">Bizionia arctica</name>
    <dbReference type="NCBI Taxonomy" id="1495645"/>
    <lineage>
        <taxon>Bacteria</taxon>
        <taxon>Pseudomonadati</taxon>
        <taxon>Bacteroidota</taxon>
        <taxon>Flavobacteriia</taxon>
        <taxon>Flavobacteriales</taxon>
        <taxon>Flavobacteriaceae</taxon>
        <taxon>Bizionia</taxon>
    </lineage>
</organism>
<gene>
    <name evidence="2" type="ORF">GCM10010976_25030</name>
</gene>
<protein>
    <recommendedName>
        <fullName evidence="1">Transglutaminase-like domain-containing protein</fullName>
    </recommendedName>
</protein>
<comment type="caution">
    <text evidence="2">The sequence shown here is derived from an EMBL/GenBank/DDBJ whole genome shotgun (WGS) entry which is preliminary data.</text>
</comment>
<sequence length="268" mass="31449">MLLKKIRWTLKRHPFLYMSRFRLLSKNSNEDAISSISYNDWNNKKEIPKYFYDINSKIFEQGKPDSDLEVIIQLSTWLCKHTKVGPGLSEPSAKALETMVYGKGGVCSDMAQIFNNFCVINDLKVREWGTTSAPFNRANGGHSFNEVFIKELNKWVMIDPSWGMLLYNEQKEPLSVLELYHLSRMGQTVSSYCFIEGKTIEDSQLRKNYLNSDITPFLICEYRNKTYDRYLNMARPHVPVFIIHFFVYLSGKSYHYKFPIDDYKKIFS</sequence>
<dbReference type="Proteomes" id="UP000625976">
    <property type="component" value="Unassembled WGS sequence"/>
</dbReference>
<name>A0A917LRL4_9FLAO</name>
<keyword evidence="3" id="KW-1185">Reference proteome</keyword>
<evidence type="ECO:0000313" key="3">
    <source>
        <dbReference type="Proteomes" id="UP000625976"/>
    </source>
</evidence>
<dbReference type="InterPro" id="IPR038765">
    <property type="entry name" value="Papain-like_cys_pep_sf"/>
</dbReference>
<dbReference type="SUPFAM" id="SSF54001">
    <property type="entry name" value="Cysteine proteinases"/>
    <property type="match status" value="1"/>
</dbReference>
<feature type="domain" description="Transglutaminase-like" evidence="1">
    <location>
        <begin position="62"/>
        <end position="160"/>
    </location>
</feature>
<evidence type="ECO:0000313" key="2">
    <source>
        <dbReference type="EMBL" id="GGG52951.1"/>
    </source>
</evidence>
<accession>A0A917LRL4</accession>
<evidence type="ECO:0000259" key="1">
    <source>
        <dbReference type="Pfam" id="PF01841"/>
    </source>
</evidence>
<dbReference type="InterPro" id="IPR002931">
    <property type="entry name" value="Transglutaminase-like"/>
</dbReference>
<proteinExistence type="predicted"/>
<reference evidence="2" key="1">
    <citation type="journal article" date="2014" name="Int. J. Syst. Evol. Microbiol.">
        <title>Complete genome sequence of Corynebacterium casei LMG S-19264T (=DSM 44701T), isolated from a smear-ripened cheese.</title>
        <authorList>
            <consortium name="US DOE Joint Genome Institute (JGI-PGF)"/>
            <person name="Walter F."/>
            <person name="Albersmeier A."/>
            <person name="Kalinowski J."/>
            <person name="Ruckert C."/>
        </authorList>
    </citation>
    <scope>NUCLEOTIDE SEQUENCE</scope>
    <source>
        <strain evidence="2">CGMCC 1.12751</strain>
    </source>
</reference>